<protein>
    <submittedName>
        <fullName evidence="6">Uncharacterized protein</fullName>
    </submittedName>
</protein>
<gene>
    <name evidence="6" type="ORF">CAAN4_B12684</name>
</gene>
<keyword evidence="2" id="KW-0519">Myristate</keyword>
<proteinExistence type="predicted"/>
<name>A0ABP0E874_9ASCO</name>
<accession>A0ABP0E874</accession>
<keyword evidence="5" id="KW-0449">Lipoprotein</keyword>
<organism evidence="6 7">
    <name type="scientific">[Candida] anglica</name>
    <dbReference type="NCBI Taxonomy" id="148631"/>
    <lineage>
        <taxon>Eukaryota</taxon>
        <taxon>Fungi</taxon>
        <taxon>Dikarya</taxon>
        <taxon>Ascomycota</taxon>
        <taxon>Saccharomycotina</taxon>
        <taxon>Pichiomycetes</taxon>
        <taxon>Debaryomycetaceae</taxon>
        <taxon>Kurtzmaniella</taxon>
    </lineage>
</organism>
<evidence type="ECO:0000256" key="2">
    <source>
        <dbReference type="ARBA" id="ARBA00022707"/>
    </source>
</evidence>
<comment type="subcellular location">
    <subcellularLocation>
        <location evidence="1">Endomembrane system</location>
    </subcellularLocation>
</comment>
<sequence length="144" mass="16090">MGLCLSCLRPETDDDEYNERTSLLQHNQFSDENLQEELLKEQQRQAELNGIVNELSDNLIDVSTFLSSNTTANNLSFSTQSGALGNNTSLDITQDEIEGDVSTYKIDSIREEKEKILRAVDQLDGGVKDSCKVDPVGPLFLEFK</sequence>
<reference evidence="6 7" key="1">
    <citation type="submission" date="2024-01" db="EMBL/GenBank/DDBJ databases">
        <authorList>
            <consortium name="Genoscope - CEA"/>
            <person name="William W."/>
        </authorList>
    </citation>
    <scope>NUCLEOTIDE SEQUENCE [LARGE SCALE GENOMIC DNA]</scope>
    <source>
        <strain evidence="6 7">29B2s-10</strain>
    </source>
</reference>
<evidence type="ECO:0000313" key="6">
    <source>
        <dbReference type="EMBL" id="CAK7898048.1"/>
    </source>
</evidence>
<dbReference type="Pfam" id="PF15454">
    <property type="entry name" value="LAMTOR"/>
    <property type="match status" value="1"/>
</dbReference>
<evidence type="ECO:0000256" key="4">
    <source>
        <dbReference type="ARBA" id="ARBA00023139"/>
    </source>
</evidence>
<dbReference type="Proteomes" id="UP001497600">
    <property type="component" value="Chromosome B"/>
</dbReference>
<keyword evidence="3" id="KW-0472">Membrane</keyword>
<keyword evidence="4" id="KW-0564">Palmitate</keyword>
<evidence type="ECO:0000256" key="3">
    <source>
        <dbReference type="ARBA" id="ARBA00023136"/>
    </source>
</evidence>
<evidence type="ECO:0000256" key="5">
    <source>
        <dbReference type="ARBA" id="ARBA00023288"/>
    </source>
</evidence>
<evidence type="ECO:0000313" key="7">
    <source>
        <dbReference type="Proteomes" id="UP001497600"/>
    </source>
</evidence>
<dbReference type="EMBL" id="OZ004254">
    <property type="protein sequence ID" value="CAK7898048.1"/>
    <property type="molecule type" value="Genomic_DNA"/>
</dbReference>
<keyword evidence="7" id="KW-1185">Reference proteome</keyword>
<dbReference type="InterPro" id="IPR028209">
    <property type="entry name" value="LAMTOR1/MEH1"/>
</dbReference>
<dbReference type="SMART" id="SM01262">
    <property type="entry name" value="LAMTOR"/>
    <property type="match status" value="1"/>
</dbReference>
<evidence type="ECO:0000256" key="1">
    <source>
        <dbReference type="ARBA" id="ARBA00004308"/>
    </source>
</evidence>